<evidence type="ECO:0000313" key="2">
    <source>
        <dbReference type="EMBL" id="KAG0586405.1"/>
    </source>
</evidence>
<name>A0A8T0ITI5_CERPU</name>
<feature type="region of interest" description="Disordered" evidence="1">
    <location>
        <begin position="382"/>
        <end position="402"/>
    </location>
</feature>
<gene>
    <name evidence="2" type="ORF">KC19_2G088400</name>
</gene>
<dbReference type="AlphaFoldDB" id="A0A8T0ITI5"/>
<dbReference type="PANTHER" id="PTHR47604">
    <property type="entry name" value="ADENYLYL CYCLASE"/>
    <property type="match status" value="1"/>
</dbReference>
<dbReference type="Gene3D" id="1.25.40.10">
    <property type="entry name" value="Tetratricopeptide repeat domain"/>
    <property type="match status" value="1"/>
</dbReference>
<reference evidence="2" key="1">
    <citation type="submission" date="2020-06" db="EMBL/GenBank/DDBJ databases">
        <title>WGS assembly of Ceratodon purpureus strain R40.</title>
        <authorList>
            <person name="Carey S.B."/>
            <person name="Jenkins J."/>
            <person name="Shu S."/>
            <person name="Lovell J.T."/>
            <person name="Sreedasyam A."/>
            <person name="Maumus F."/>
            <person name="Tiley G.P."/>
            <person name="Fernandez-Pozo N."/>
            <person name="Barry K."/>
            <person name="Chen C."/>
            <person name="Wang M."/>
            <person name="Lipzen A."/>
            <person name="Daum C."/>
            <person name="Saski C.A."/>
            <person name="Payton A.C."/>
            <person name="Mcbreen J.C."/>
            <person name="Conrad R.E."/>
            <person name="Kollar L.M."/>
            <person name="Olsson S."/>
            <person name="Huttunen S."/>
            <person name="Landis J.B."/>
            <person name="Wickett N.J."/>
            <person name="Johnson M.G."/>
            <person name="Rensing S.A."/>
            <person name="Grimwood J."/>
            <person name="Schmutz J."/>
            <person name="Mcdaniel S.F."/>
        </authorList>
    </citation>
    <scope>NUCLEOTIDE SEQUENCE</scope>
    <source>
        <strain evidence="2">R40</strain>
    </source>
</reference>
<protein>
    <submittedName>
        <fullName evidence="2">Uncharacterized protein</fullName>
    </submittedName>
</protein>
<accession>A0A8T0ITI5</accession>
<dbReference type="PANTHER" id="PTHR47604:SF1">
    <property type="entry name" value="ADENYLYL CYCLASE"/>
    <property type="match status" value="1"/>
</dbReference>
<evidence type="ECO:0000313" key="3">
    <source>
        <dbReference type="Proteomes" id="UP000822688"/>
    </source>
</evidence>
<organism evidence="2 3">
    <name type="scientific">Ceratodon purpureus</name>
    <name type="common">Fire moss</name>
    <name type="synonym">Dicranum purpureum</name>
    <dbReference type="NCBI Taxonomy" id="3225"/>
    <lineage>
        <taxon>Eukaryota</taxon>
        <taxon>Viridiplantae</taxon>
        <taxon>Streptophyta</taxon>
        <taxon>Embryophyta</taxon>
        <taxon>Bryophyta</taxon>
        <taxon>Bryophytina</taxon>
        <taxon>Bryopsida</taxon>
        <taxon>Dicranidae</taxon>
        <taxon>Pseudoditrichales</taxon>
        <taxon>Ditrichaceae</taxon>
        <taxon>Ceratodon</taxon>
    </lineage>
</organism>
<dbReference type="EMBL" id="CM026422">
    <property type="protein sequence ID" value="KAG0586405.1"/>
    <property type="molecule type" value="Genomic_DNA"/>
</dbReference>
<dbReference type="InterPro" id="IPR011990">
    <property type="entry name" value="TPR-like_helical_dom_sf"/>
</dbReference>
<evidence type="ECO:0000256" key="1">
    <source>
        <dbReference type="SAM" id="MobiDB-lite"/>
    </source>
</evidence>
<keyword evidence="3" id="KW-1185">Reference proteome</keyword>
<dbReference type="Proteomes" id="UP000822688">
    <property type="component" value="Chromosome 2"/>
</dbReference>
<proteinExistence type="predicted"/>
<comment type="caution">
    <text evidence="2">The sequence shown here is derived from an EMBL/GenBank/DDBJ whole genome shotgun (WGS) entry which is preliminary data.</text>
</comment>
<sequence length="402" mass="43632">MRGSRTATIALRRWCNSLASPSLQTERALAGVSSSSGDVREGDQINSSTTFSVSQRFAPVGGFSSSFFRLYSVAAAVAEEGGLDAGSPEVERVYKELNESIRQKRMPEASLLPSLLQNCGSPADVKLAFDVVDRLRRLKAVQGQQKTNYNKHMVQLMAEACIRSGDAQAALPTLMKRNVYGFTPSLDQAHLLLKHALGQKDTKLMLKVLRTMVASEVFPTPVSAELILRTCKDAGNTELLIQLAKEMRVNGVSLKKSLYDMLIATAANVGDVKAVHEVQEWREEQGMAHTTASAFALAKALVLDGKCEEAAKMIGDHCTDAVKRGIYLQIMVKVWPLQVGAKVEEGEKESFLEDLKKKVVTMSESLAQSGCNVPVDVNEDFAKGSGSKSKAEDEVWTASASS</sequence>